<dbReference type="OrthoDB" id="9811110at2"/>
<evidence type="ECO:0000313" key="9">
    <source>
        <dbReference type="Proteomes" id="UP000007054"/>
    </source>
</evidence>
<comment type="subcellular location">
    <subcellularLocation>
        <location evidence="1">Cell membrane</location>
        <topology evidence="1">Multi-pass membrane protein</topology>
    </subcellularLocation>
</comment>
<dbReference type="InterPro" id="IPR002528">
    <property type="entry name" value="MATE_fam"/>
</dbReference>
<feature type="transmembrane region" description="Helical" evidence="7">
    <location>
        <begin position="214"/>
        <end position="235"/>
    </location>
</feature>
<dbReference type="InterPro" id="IPR052031">
    <property type="entry name" value="Membrane_Transporter-Flippase"/>
</dbReference>
<evidence type="ECO:0000256" key="1">
    <source>
        <dbReference type="ARBA" id="ARBA00004651"/>
    </source>
</evidence>
<evidence type="ECO:0000256" key="5">
    <source>
        <dbReference type="ARBA" id="ARBA00022989"/>
    </source>
</evidence>
<dbReference type="GO" id="GO:0015297">
    <property type="term" value="F:antiporter activity"/>
    <property type="evidence" value="ECO:0007669"/>
    <property type="project" value="InterPro"/>
</dbReference>
<dbReference type="PANTHER" id="PTHR43549:SF3">
    <property type="entry name" value="MULTIDRUG RESISTANCE PROTEIN YPNP-RELATED"/>
    <property type="match status" value="1"/>
</dbReference>
<dbReference type="GO" id="GO:0042910">
    <property type="term" value="F:xenobiotic transmembrane transporter activity"/>
    <property type="evidence" value="ECO:0007669"/>
    <property type="project" value="InterPro"/>
</dbReference>
<proteinExistence type="predicted"/>
<dbReference type="PATRIC" id="fig|213810.4.peg.425"/>
<keyword evidence="2" id="KW-0813">Transport</keyword>
<evidence type="ECO:0000256" key="3">
    <source>
        <dbReference type="ARBA" id="ARBA00022475"/>
    </source>
</evidence>
<accession>D4LAU9</accession>
<feature type="transmembrane region" description="Helical" evidence="7">
    <location>
        <begin position="298"/>
        <end position="317"/>
    </location>
</feature>
<feature type="transmembrane region" description="Helical" evidence="7">
    <location>
        <begin position="20"/>
        <end position="41"/>
    </location>
</feature>
<dbReference type="PIRSF" id="PIRSF006603">
    <property type="entry name" value="DinF"/>
    <property type="match status" value="1"/>
</dbReference>
<evidence type="ECO:0000256" key="2">
    <source>
        <dbReference type="ARBA" id="ARBA00022448"/>
    </source>
</evidence>
<dbReference type="HOGENOM" id="CLU_012893_0_1_9"/>
<evidence type="ECO:0000256" key="6">
    <source>
        <dbReference type="ARBA" id="ARBA00023136"/>
    </source>
</evidence>
<organism evidence="8 9">
    <name type="scientific">Ruminococcus champanellensis (strain DSM 18848 / JCM 17042 / KCTC 15320 / 18P13)</name>
    <dbReference type="NCBI Taxonomy" id="213810"/>
    <lineage>
        <taxon>Bacteria</taxon>
        <taxon>Bacillati</taxon>
        <taxon>Bacillota</taxon>
        <taxon>Clostridia</taxon>
        <taxon>Eubacteriales</taxon>
        <taxon>Oscillospiraceae</taxon>
        <taxon>Ruminococcus</taxon>
    </lineage>
</organism>
<dbReference type="Pfam" id="PF01554">
    <property type="entry name" value="MatE"/>
    <property type="match status" value="2"/>
</dbReference>
<sequence length="464" mass="50464">MKQAVSTEQNKMGTVPVRRLLLGMGAPMIVSMALQALYNIVDSYFVSCMPDTEQIRNMGDLAVNALTLAFPVQMLMVAISVGTGVGINALLSKSLGAGDRQQASAIAGNSIFLSLCTFGIYLLFGLVGVPAYIHTQTRDPLATELAVSYLRICTIGSLGVTMYLTYEKLLQATGRTMQTTIAQISGALVNIVLDPILIFGWLGCPALGVAGAAYATVIGQFVSCGLDALFFYRHARTELDTGLRFLRPRLRVIREIYQVGIPAILMQALMSFMTYGVNIILRDVSAAAVTAYGMYYKIQQFVCFAAFGMNNAMIPVIGFNYGMGSKQRIRQGIRYGQLYACIIMLVGAVILQVFARPLVGIFAVSEETRFLCVLAIRIISLGYLCMGANIGYQGIFQALGHGVQSLLLSLVRLIIVALPLAWGLTRLDNASELVWIAFPAAEACALLLGLLMMRRIRRQVLDRL</sequence>
<dbReference type="KEGG" id="rch:RUM_05210"/>
<keyword evidence="6 7" id="KW-0472">Membrane</keyword>
<feature type="transmembrane region" description="Helical" evidence="7">
    <location>
        <begin position="61"/>
        <end position="91"/>
    </location>
</feature>
<keyword evidence="9" id="KW-1185">Reference proteome</keyword>
<reference evidence="8" key="1">
    <citation type="submission" date="2010-03" db="EMBL/GenBank/DDBJ databases">
        <title>The genome sequence of Ruminococcus sp. 18P13.</title>
        <authorList>
            <consortium name="metaHIT consortium -- http://www.metahit.eu/"/>
            <person name="Pajon A."/>
            <person name="Turner K."/>
            <person name="Parkhill J."/>
            <person name="Bernalier A."/>
        </authorList>
    </citation>
    <scope>NUCLEOTIDE SEQUENCE [LARGE SCALE GENOMIC DNA]</scope>
    <source>
        <strain evidence="8">Type strain: 18P13</strain>
    </source>
</reference>
<protein>
    <submittedName>
        <fullName evidence="8">Putative efflux protein, MATE family</fullName>
    </submittedName>
</protein>
<evidence type="ECO:0000256" key="7">
    <source>
        <dbReference type="SAM" id="Phobius"/>
    </source>
</evidence>
<feature type="transmembrane region" description="Helical" evidence="7">
    <location>
        <begin position="187"/>
        <end position="208"/>
    </location>
</feature>
<feature type="transmembrane region" description="Helical" evidence="7">
    <location>
        <begin position="111"/>
        <end position="133"/>
    </location>
</feature>
<dbReference type="BioCyc" id="RCHA213810:RUM_RS02515-MONOMER"/>
<dbReference type="PANTHER" id="PTHR43549">
    <property type="entry name" value="MULTIDRUG RESISTANCE PROTEIN YPNP-RELATED"/>
    <property type="match status" value="1"/>
</dbReference>
<keyword evidence="4 7" id="KW-0812">Transmembrane</keyword>
<dbReference type="InterPro" id="IPR048279">
    <property type="entry name" value="MdtK-like"/>
</dbReference>
<dbReference type="NCBIfam" id="TIGR00797">
    <property type="entry name" value="matE"/>
    <property type="match status" value="1"/>
</dbReference>
<dbReference type="AlphaFoldDB" id="D4LAU9"/>
<dbReference type="EMBL" id="FP929052">
    <property type="protein sequence ID" value="CBL16744.1"/>
    <property type="molecule type" value="Genomic_DNA"/>
</dbReference>
<feature type="transmembrane region" description="Helical" evidence="7">
    <location>
        <begin position="145"/>
        <end position="166"/>
    </location>
</feature>
<gene>
    <name evidence="8" type="ordered locus">RUM_05210</name>
</gene>
<feature type="transmembrane region" description="Helical" evidence="7">
    <location>
        <begin position="433"/>
        <end position="453"/>
    </location>
</feature>
<dbReference type="STRING" id="213810.RUM_05210"/>
<name>D4LAU9_RUMC1</name>
<evidence type="ECO:0000313" key="8">
    <source>
        <dbReference type="EMBL" id="CBL16744.1"/>
    </source>
</evidence>
<evidence type="ECO:0000256" key="4">
    <source>
        <dbReference type="ARBA" id="ARBA00022692"/>
    </source>
</evidence>
<feature type="transmembrane region" description="Helical" evidence="7">
    <location>
        <begin position="338"/>
        <end position="362"/>
    </location>
</feature>
<feature type="transmembrane region" description="Helical" evidence="7">
    <location>
        <begin position="256"/>
        <end position="278"/>
    </location>
</feature>
<feature type="transmembrane region" description="Helical" evidence="7">
    <location>
        <begin position="398"/>
        <end position="421"/>
    </location>
</feature>
<dbReference type="GO" id="GO:0005886">
    <property type="term" value="C:plasma membrane"/>
    <property type="evidence" value="ECO:0007669"/>
    <property type="project" value="UniProtKB-SubCell"/>
</dbReference>
<dbReference type="GeneID" id="83155340"/>
<keyword evidence="3" id="KW-1003">Cell membrane</keyword>
<feature type="transmembrane region" description="Helical" evidence="7">
    <location>
        <begin position="368"/>
        <end position="386"/>
    </location>
</feature>
<keyword evidence="5 7" id="KW-1133">Transmembrane helix</keyword>
<reference evidence="8" key="2">
    <citation type="submission" date="2010-03" db="EMBL/GenBank/DDBJ databases">
        <authorList>
            <person name="Pajon A."/>
        </authorList>
    </citation>
    <scope>NUCLEOTIDE SEQUENCE</scope>
    <source>
        <strain evidence="8">Type strain: 18P13</strain>
    </source>
</reference>
<dbReference type="RefSeq" id="WP_015557651.1">
    <property type="nucleotide sequence ID" value="NC_021039.1"/>
</dbReference>
<dbReference type="Proteomes" id="UP000007054">
    <property type="component" value="Chromosome"/>
</dbReference>